<dbReference type="GO" id="GO:0006606">
    <property type="term" value="P:protein import into nucleus"/>
    <property type="evidence" value="ECO:0007669"/>
    <property type="project" value="TreeGrafter"/>
</dbReference>
<evidence type="ECO:0008006" key="5">
    <source>
        <dbReference type="Google" id="ProtNLM"/>
    </source>
</evidence>
<dbReference type="PANTHER" id="PTHR28003">
    <property type="entry name" value="NUCLEOPORIN POM34"/>
    <property type="match status" value="1"/>
</dbReference>
<evidence type="ECO:0000313" key="3">
    <source>
        <dbReference type="EMBL" id="KAF6218766.1"/>
    </source>
</evidence>
<dbReference type="PANTHER" id="PTHR28003:SF1">
    <property type="entry name" value="NUCLEOPORIN POM34"/>
    <property type="match status" value="1"/>
</dbReference>
<keyword evidence="2" id="KW-0812">Transmembrane</keyword>
<reference evidence="3 4" key="1">
    <citation type="journal article" date="2020" name="Genomics">
        <title>Complete, high-quality genomes from long-read metagenomic sequencing of two wolf lichen thalli reveals enigmatic genome architecture.</title>
        <authorList>
            <person name="McKenzie S.K."/>
            <person name="Walston R.F."/>
            <person name="Allen J.L."/>
        </authorList>
    </citation>
    <scope>NUCLEOTIDE SEQUENCE [LARGE SCALE GENOMIC DNA]</scope>
    <source>
        <strain evidence="3">WasteWater1</strain>
    </source>
</reference>
<dbReference type="GeneID" id="59333715"/>
<dbReference type="RefSeq" id="XP_037148201.1">
    <property type="nucleotide sequence ID" value="XM_037296219.1"/>
</dbReference>
<feature type="transmembrane region" description="Helical" evidence="2">
    <location>
        <begin position="52"/>
        <end position="71"/>
    </location>
</feature>
<dbReference type="AlphaFoldDB" id="A0A8H6F8D7"/>
<keyword evidence="2" id="KW-0472">Membrane</keyword>
<dbReference type="GO" id="GO:0070762">
    <property type="term" value="C:nuclear pore transmembrane ring"/>
    <property type="evidence" value="ECO:0007669"/>
    <property type="project" value="TreeGrafter"/>
</dbReference>
<dbReference type="Proteomes" id="UP000593566">
    <property type="component" value="Unassembled WGS sequence"/>
</dbReference>
<keyword evidence="4" id="KW-1185">Reference proteome</keyword>
<gene>
    <name evidence="3" type="ORF">HO133_005309</name>
</gene>
<evidence type="ECO:0000313" key="4">
    <source>
        <dbReference type="Proteomes" id="UP000593566"/>
    </source>
</evidence>
<comment type="caution">
    <text evidence="3">The sequence shown here is derived from an EMBL/GenBank/DDBJ whole genome shotgun (WGS) entry which is preliminary data.</text>
</comment>
<feature type="region of interest" description="Disordered" evidence="1">
    <location>
        <begin position="122"/>
        <end position="232"/>
    </location>
</feature>
<dbReference type="Pfam" id="PF08058">
    <property type="entry name" value="NPCC"/>
    <property type="match status" value="1"/>
</dbReference>
<feature type="compositionally biased region" description="Low complexity" evidence="1">
    <location>
        <begin position="159"/>
        <end position="174"/>
    </location>
</feature>
<dbReference type="GO" id="GO:0030474">
    <property type="term" value="P:spindle pole body duplication"/>
    <property type="evidence" value="ECO:0007669"/>
    <property type="project" value="TreeGrafter"/>
</dbReference>
<feature type="region of interest" description="Disordered" evidence="1">
    <location>
        <begin position="1"/>
        <end position="31"/>
    </location>
</feature>
<feature type="transmembrane region" description="Helical" evidence="2">
    <location>
        <begin position="83"/>
        <end position="105"/>
    </location>
</feature>
<protein>
    <recommendedName>
        <fullName evidence="5">Nuclear pore complex component</fullName>
    </recommendedName>
</protein>
<proteinExistence type="predicted"/>
<accession>A0A8H6F8D7</accession>
<sequence>MATTSAPATPQSQPIQAAVSTPSPGNWRHPRSDEIARRQKANTFDDSNLRKIVWNGGALAALFYASSHSWIHEISQIFQPLTTPMLFLICLLGLYNIATALLPLIKNTDELTDIPLTPTQRSLLGLNPNATPPLTPGTQYITPPRYPHSPTPRNISPATRSTSTYSTPITSSPSFGRERSGSPTASLAASPLWQKSLGKSRDTARRSSYGSPSPLGPGFGGGNSILGAPNTPSPAAGRVATVGLNNKWLYQKGRSASGSRYPSIYSGTTLVDY</sequence>
<feature type="compositionally biased region" description="Polar residues" evidence="1">
    <location>
        <begin position="1"/>
        <end position="24"/>
    </location>
</feature>
<dbReference type="GO" id="GO:0005640">
    <property type="term" value="C:nuclear outer membrane"/>
    <property type="evidence" value="ECO:0007669"/>
    <property type="project" value="TreeGrafter"/>
</dbReference>
<dbReference type="EMBL" id="JACCJB010000021">
    <property type="protein sequence ID" value="KAF6218766.1"/>
    <property type="molecule type" value="Genomic_DNA"/>
</dbReference>
<evidence type="ECO:0000256" key="1">
    <source>
        <dbReference type="SAM" id="MobiDB-lite"/>
    </source>
</evidence>
<dbReference type="InterPro" id="IPR012578">
    <property type="entry name" value="Nucl_pore_cmplx"/>
</dbReference>
<evidence type="ECO:0000256" key="2">
    <source>
        <dbReference type="SAM" id="Phobius"/>
    </source>
</evidence>
<name>A0A8H6F8D7_9LECA</name>
<organism evidence="3 4">
    <name type="scientific">Letharia lupina</name>
    <dbReference type="NCBI Taxonomy" id="560253"/>
    <lineage>
        <taxon>Eukaryota</taxon>
        <taxon>Fungi</taxon>
        <taxon>Dikarya</taxon>
        <taxon>Ascomycota</taxon>
        <taxon>Pezizomycotina</taxon>
        <taxon>Lecanoromycetes</taxon>
        <taxon>OSLEUM clade</taxon>
        <taxon>Lecanoromycetidae</taxon>
        <taxon>Lecanorales</taxon>
        <taxon>Lecanorineae</taxon>
        <taxon>Parmeliaceae</taxon>
        <taxon>Letharia</taxon>
    </lineage>
</organism>
<keyword evidence="2" id="KW-1133">Transmembrane helix</keyword>